<feature type="region of interest" description="Disordered" evidence="1">
    <location>
        <begin position="151"/>
        <end position="180"/>
    </location>
</feature>
<dbReference type="OMA" id="SKERCCA"/>
<dbReference type="CDD" id="cd00304">
    <property type="entry name" value="RT_like"/>
    <property type="match status" value="1"/>
</dbReference>
<dbReference type="InterPro" id="IPR035901">
    <property type="entry name" value="GIY-YIG_endonuc_sf"/>
</dbReference>
<dbReference type="WBParaSite" id="HCON_00079300-00001">
    <property type="protein sequence ID" value="HCON_00079300-00001"/>
    <property type="gene ID" value="HCON_00079300"/>
</dbReference>
<sequence length="900" mass="102455">MPRFRDSRTWRLLRNVPTQFQRLVKEVLSLRQKIVSVRQSIHFLRRCLDHRIVPNFISKKRLSDLLGSSKSDRKIFDVEMQLLRLALRTRRDHMFSMLKKCVSKERCCAQYLEDRLWKRIVGGSKSICDSIRSKVKITLQKKFDNLCSTSRNSKEGSFPTVSSRIPAEHATSTTGQSDSTRSRVTVLGDFPLPDCARSLLELGPSFSISQSISTVVMRKIICSLHDLQDRLRYKAKVDSGSFTPAPNTNALNVPFPRAYFKQQEPNVSSDVSFRIFADEVFKVLGRYQKQRMPSNISREQACGLKLLQDLIKSRTIRLSISDKGGEFVVIPRQLDIVITKHHLGDTSIYRPSSSKDFQTQCRRLNRVWMTTAKSAGLDHSLITQLKIESPCCPVLYLLIKTHKFAATDDLASIAPTSIKVRPIVSCVGGPTDRIAWFLNVILVQLLKYIPSHLTNTQMFLNKLQALQPDSACVMESFDVESLYTNVSNVSAMEAVLELLNQHQGMINMHGLSIDQVMLLLKECLSCNIFRWSGEYFEQIRGLAMGQRLAPTLAIAFMSKVEAPVLEHRPMLYCRYIDDCFVICSTQEQMDMCFDLLNTQSEHIRLTRERPSESWLPFLNVQVRLHSGMLSTKWYRKPSNKNIIVHCHSAHPFQTKRAVVRNMFRTAASVCSGEDERKESVKMAREIAALNGYVHSSTSHRERNAVTGNGPRGTLLNGKIPFTVPFVSDEVSTSIRKCLRRSGLENLVAILNVPPYNLKHRLVRNRLYDRSCTTPNCVVCPSGKEGDCTIAGVVYKITCCSCGEVYIGETSRPLCVRIKEHLEGKVRSRMSTALGAHRVETHYGADFEVTAEVLARETQTPARKILEAFWIQVTRPKLNRREECLTITRELRPYIRLAFHQ</sequence>
<reference evidence="4" key="1">
    <citation type="submission" date="2020-12" db="UniProtKB">
        <authorList>
            <consortium name="WormBaseParasite"/>
        </authorList>
    </citation>
    <scope>IDENTIFICATION</scope>
    <source>
        <strain evidence="4">MHco3</strain>
    </source>
</reference>
<dbReference type="SUPFAM" id="SSF82771">
    <property type="entry name" value="GIY-YIG endonuclease"/>
    <property type="match status" value="1"/>
</dbReference>
<evidence type="ECO:0000313" key="3">
    <source>
        <dbReference type="Proteomes" id="UP000025227"/>
    </source>
</evidence>
<accession>A0A7I4YEE6</accession>
<dbReference type="InterPro" id="IPR058912">
    <property type="entry name" value="HTH_animal"/>
</dbReference>
<evidence type="ECO:0000259" key="2">
    <source>
        <dbReference type="PROSITE" id="PS50164"/>
    </source>
</evidence>
<dbReference type="Proteomes" id="UP000025227">
    <property type="component" value="Unplaced"/>
</dbReference>
<dbReference type="PROSITE" id="PS50164">
    <property type="entry name" value="GIY_YIG"/>
    <property type="match status" value="1"/>
</dbReference>
<evidence type="ECO:0000256" key="1">
    <source>
        <dbReference type="SAM" id="MobiDB-lite"/>
    </source>
</evidence>
<dbReference type="PANTHER" id="PTHR21301:SF10">
    <property type="entry name" value="REVERSE TRANSCRIPTASE DOMAIN-CONTAINING PROTEIN"/>
    <property type="match status" value="1"/>
</dbReference>
<dbReference type="AlphaFoldDB" id="A0A7I4YEE6"/>
<dbReference type="OrthoDB" id="5868146at2759"/>
<dbReference type="InterPro" id="IPR000477">
    <property type="entry name" value="RT_dom"/>
</dbReference>
<feature type="compositionally biased region" description="Polar residues" evidence="1">
    <location>
        <begin position="170"/>
        <end position="180"/>
    </location>
</feature>
<feature type="domain" description="GIY-YIG" evidence="2">
    <location>
        <begin position="789"/>
        <end position="879"/>
    </location>
</feature>
<organism evidence="3 4">
    <name type="scientific">Haemonchus contortus</name>
    <name type="common">Barber pole worm</name>
    <dbReference type="NCBI Taxonomy" id="6289"/>
    <lineage>
        <taxon>Eukaryota</taxon>
        <taxon>Metazoa</taxon>
        <taxon>Ecdysozoa</taxon>
        <taxon>Nematoda</taxon>
        <taxon>Chromadorea</taxon>
        <taxon>Rhabditida</taxon>
        <taxon>Rhabditina</taxon>
        <taxon>Rhabditomorpha</taxon>
        <taxon>Strongyloidea</taxon>
        <taxon>Trichostrongylidae</taxon>
        <taxon>Haemonchus</taxon>
    </lineage>
</organism>
<protein>
    <submittedName>
        <fullName evidence="4">GIY-YIG domain-containing protein</fullName>
    </submittedName>
</protein>
<proteinExistence type="predicted"/>
<dbReference type="InterPro" id="IPR000305">
    <property type="entry name" value="GIY-YIG_endonuc"/>
</dbReference>
<dbReference type="Pfam" id="PF00078">
    <property type="entry name" value="RVT_1"/>
    <property type="match status" value="1"/>
</dbReference>
<keyword evidence="3" id="KW-1185">Reference proteome</keyword>
<name>A0A7I4YEE6_HAECO</name>
<evidence type="ECO:0000313" key="4">
    <source>
        <dbReference type="WBParaSite" id="HCON_00079300-00001"/>
    </source>
</evidence>
<dbReference type="PANTHER" id="PTHR21301">
    <property type="entry name" value="REVERSE TRANSCRIPTASE"/>
    <property type="match status" value="1"/>
</dbReference>
<dbReference type="Pfam" id="PF26215">
    <property type="entry name" value="HTH_animal"/>
    <property type="match status" value="1"/>
</dbReference>